<dbReference type="PANTHER" id="PTHR36427">
    <property type="entry name" value="54S RIBOSOMAL PROTEIN L1, MITOCHONDRIAL"/>
    <property type="match status" value="1"/>
</dbReference>
<dbReference type="InterPro" id="IPR028364">
    <property type="entry name" value="Ribosomal_uL1/biogenesis"/>
</dbReference>
<dbReference type="AlphaFoldDB" id="A0A6J0CA80"/>
<comment type="similarity">
    <text evidence="1">Belongs to the universal ribosomal protein uL1 family.</text>
</comment>
<dbReference type="Pfam" id="PF00687">
    <property type="entry name" value="Ribosomal_L1"/>
    <property type="match status" value="1"/>
</dbReference>
<dbReference type="PANTHER" id="PTHR36427:SF3">
    <property type="entry name" value="LARGE RIBOSOMAL SUBUNIT PROTEIN UL1M"/>
    <property type="match status" value="1"/>
</dbReference>
<dbReference type="CDD" id="cd00403">
    <property type="entry name" value="Ribosomal_L1"/>
    <property type="match status" value="1"/>
</dbReference>
<gene>
    <name evidence="5" type="primary">LOC107227626</name>
</gene>
<dbReference type="GeneID" id="107227626"/>
<dbReference type="GO" id="GO:1990904">
    <property type="term" value="C:ribonucleoprotein complex"/>
    <property type="evidence" value="ECO:0007669"/>
    <property type="project" value="UniProtKB-KW"/>
</dbReference>
<keyword evidence="3" id="KW-0687">Ribonucleoprotein</keyword>
<keyword evidence="2 5" id="KW-0689">Ribosomal protein</keyword>
<protein>
    <submittedName>
        <fullName evidence="5">50S ribosomal protein L1 isoform X1</fullName>
    </submittedName>
</protein>
<evidence type="ECO:0000256" key="3">
    <source>
        <dbReference type="ARBA" id="ARBA00023274"/>
    </source>
</evidence>
<dbReference type="KEGG" id="nlo:107227626"/>
<evidence type="ECO:0000313" key="5">
    <source>
        <dbReference type="RefSeq" id="XP_015524311.2"/>
    </source>
</evidence>
<reference evidence="5" key="1">
    <citation type="submission" date="2025-08" db="UniProtKB">
        <authorList>
            <consortium name="RefSeq"/>
        </authorList>
    </citation>
    <scope>IDENTIFICATION</scope>
    <source>
        <tissue evidence="5">Thorax and Abdomen</tissue>
    </source>
</reference>
<accession>A0A6J0CA80</accession>
<evidence type="ECO:0000256" key="2">
    <source>
        <dbReference type="ARBA" id="ARBA00022980"/>
    </source>
</evidence>
<dbReference type="InParanoid" id="A0A6J0CA80"/>
<dbReference type="FunCoup" id="A0A6J0CA80">
    <property type="interactions" value="987"/>
</dbReference>
<evidence type="ECO:0000313" key="4">
    <source>
        <dbReference type="Proteomes" id="UP000829291"/>
    </source>
</evidence>
<evidence type="ECO:0000256" key="1">
    <source>
        <dbReference type="ARBA" id="ARBA00010531"/>
    </source>
</evidence>
<dbReference type="GO" id="GO:0005840">
    <property type="term" value="C:ribosome"/>
    <property type="evidence" value="ECO:0007669"/>
    <property type="project" value="UniProtKB-KW"/>
</dbReference>
<dbReference type="Proteomes" id="UP000829291">
    <property type="component" value="Chromosome 1"/>
</dbReference>
<name>A0A6J0CA80_NEOLC</name>
<dbReference type="InterPro" id="IPR016095">
    <property type="entry name" value="Ribosomal_uL1_3-a/b-sand"/>
</dbReference>
<keyword evidence="4" id="KW-1185">Reference proteome</keyword>
<dbReference type="SUPFAM" id="SSF56808">
    <property type="entry name" value="Ribosomal protein L1"/>
    <property type="match status" value="1"/>
</dbReference>
<dbReference type="InterPro" id="IPR023674">
    <property type="entry name" value="Ribosomal_uL1-like"/>
</dbReference>
<dbReference type="RefSeq" id="XP_015524311.2">
    <property type="nucleotide sequence ID" value="XM_015668825.2"/>
</dbReference>
<dbReference type="Gene3D" id="3.30.190.20">
    <property type="match status" value="1"/>
</dbReference>
<sequence>MAAAPGGRLFTSICTAYVRGVTGCLTTPSISFQMRGYAARPGTREKARKAKAKLEVKKASNAIPPHMRKSIKGPLRSRRIPDMNKMPAADDVWVAKYHLMRLYSFNEAVQCHKETHHPTVLDSLDSTLMAHLELNMKATKKNKFIEKFNGTIGMPYPFQQEEDRTVLALCKGDAIQQEATKAGATLVGGSEIIKQILAGTISLKDYTMLVAHPNILPELTALRGLLKKRFPNVRDGNLNPDIAVAVHKFKQGIMYSAVKDDLELDFGTIDTPIGTLEMDTKHLEENFSALVNDIETRNPATAHSLITKAFLICPPYPERFKVDFGQYIIKSTVDNTAEESDDEESNTATASN</sequence>
<organism evidence="5">
    <name type="scientific">Neodiprion lecontei</name>
    <name type="common">Redheaded pine sawfly</name>
    <dbReference type="NCBI Taxonomy" id="441921"/>
    <lineage>
        <taxon>Eukaryota</taxon>
        <taxon>Metazoa</taxon>
        <taxon>Ecdysozoa</taxon>
        <taxon>Arthropoda</taxon>
        <taxon>Hexapoda</taxon>
        <taxon>Insecta</taxon>
        <taxon>Pterygota</taxon>
        <taxon>Neoptera</taxon>
        <taxon>Endopterygota</taxon>
        <taxon>Hymenoptera</taxon>
        <taxon>Tenthredinoidea</taxon>
        <taxon>Diprionidae</taxon>
        <taxon>Diprioninae</taxon>
        <taxon>Neodiprion</taxon>
    </lineage>
</organism>
<dbReference type="OrthoDB" id="1747252at2759"/>
<proteinExistence type="inferred from homology"/>
<dbReference type="Gene3D" id="3.40.50.790">
    <property type="match status" value="1"/>
</dbReference>